<evidence type="ECO:0000256" key="4">
    <source>
        <dbReference type="SAM" id="SignalP"/>
    </source>
</evidence>
<dbReference type="InterPro" id="IPR000010">
    <property type="entry name" value="Cystatin_dom"/>
</dbReference>
<keyword evidence="4" id="KW-0732">Signal</keyword>
<protein>
    <submittedName>
        <fullName evidence="7">L-cystatin-like</fullName>
    </submittedName>
</protein>
<dbReference type="PROSITE" id="PS00287">
    <property type="entry name" value="CYSTATIN"/>
    <property type="match status" value="1"/>
</dbReference>
<dbReference type="Proteomes" id="UP000694941">
    <property type="component" value="Unplaced"/>
</dbReference>
<evidence type="ECO:0000256" key="2">
    <source>
        <dbReference type="ARBA" id="ARBA00022690"/>
    </source>
</evidence>
<evidence type="ECO:0000256" key="3">
    <source>
        <dbReference type="ARBA" id="ARBA00022704"/>
    </source>
</evidence>
<dbReference type="SUPFAM" id="SSF54403">
    <property type="entry name" value="Cystatin/monellin"/>
    <property type="match status" value="1"/>
</dbReference>
<dbReference type="RefSeq" id="XP_013777053.1">
    <property type="nucleotide sequence ID" value="XM_013921599.2"/>
</dbReference>
<comment type="similarity">
    <text evidence="1">Belongs to the cystatin family.</text>
</comment>
<evidence type="ECO:0000313" key="7">
    <source>
        <dbReference type="RefSeq" id="XP_013777053.1"/>
    </source>
</evidence>
<accession>A0ABM1B8N3</accession>
<gene>
    <name evidence="7" type="primary">LOC106461748</name>
</gene>
<keyword evidence="2" id="KW-0646">Protease inhibitor</keyword>
<evidence type="ECO:0000259" key="5">
    <source>
        <dbReference type="SMART" id="SM00043"/>
    </source>
</evidence>
<dbReference type="Gene3D" id="3.10.450.10">
    <property type="match status" value="1"/>
</dbReference>
<dbReference type="InterPro" id="IPR018073">
    <property type="entry name" value="Prot_inh_cystat_CS"/>
</dbReference>
<dbReference type="Pfam" id="PF00031">
    <property type="entry name" value="Cystatin"/>
    <property type="match status" value="1"/>
</dbReference>
<proteinExistence type="inferred from homology"/>
<keyword evidence="6" id="KW-1185">Reference proteome</keyword>
<evidence type="ECO:0000313" key="6">
    <source>
        <dbReference type="Proteomes" id="UP000694941"/>
    </source>
</evidence>
<dbReference type="GeneID" id="106461748"/>
<reference evidence="7" key="1">
    <citation type="submission" date="2025-08" db="UniProtKB">
        <authorList>
            <consortium name="RefSeq"/>
        </authorList>
    </citation>
    <scope>IDENTIFICATION</scope>
    <source>
        <tissue evidence="7">Muscle</tissue>
    </source>
</reference>
<feature type="chain" id="PRO_5047472740" evidence="4">
    <location>
        <begin position="22"/>
        <end position="125"/>
    </location>
</feature>
<dbReference type="SMART" id="SM00043">
    <property type="entry name" value="CY"/>
    <property type="match status" value="1"/>
</dbReference>
<evidence type="ECO:0000256" key="1">
    <source>
        <dbReference type="ARBA" id="ARBA00009403"/>
    </source>
</evidence>
<dbReference type="PANTHER" id="PTHR46186">
    <property type="entry name" value="CYSTATIN"/>
    <property type="match status" value="1"/>
</dbReference>
<dbReference type="CDD" id="cd00042">
    <property type="entry name" value="CY"/>
    <property type="match status" value="1"/>
</dbReference>
<organism evidence="6 7">
    <name type="scientific">Limulus polyphemus</name>
    <name type="common">Atlantic horseshoe crab</name>
    <dbReference type="NCBI Taxonomy" id="6850"/>
    <lineage>
        <taxon>Eukaryota</taxon>
        <taxon>Metazoa</taxon>
        <taxon>Ecdysozoa</taxon>
        <taxon>Arthropoda</taxon>
        <taxon>Chelicerata</taxon>
        <taxon>Merostomata</taxon>
        <taxon>Xiphosura</taxon>
        <taxon>Limulidae</taxon>
        <taxon>Limulus</taxon>
    </lineage>
</organism>
<keyword evidence="3" id="KW-0789">Thiol protease inhibitor</keyword>
<dbReference type="InterPro" id="IPR046350">
    <property type="entry name" value="Cystatin_sf"/>
</dbReference>
<dbReference type="PANTHER" id="PTHR46186:SF2">
    <property type="entry name" value="CYSTATIN"/>
    <property type="match status" value="1"/>
</dbReference>
<feature type="domain" description="Cystatin" evidence="5">
    <location>
        <begin position="23"/>
        <end position="125"/>
    </location>
</feature>
<sequence>MEGHGLCLFVVVIVLVGVSVGLQIPGGWTDESVENTGVKNAAKFATKELSSGFSSIYHHKLVKIHKARTQVVSGVNYEVLIEIATTTCKKNEVPLEDVENCEIAVNEEKHLCKATVWVQRMGSTY</sequence>
<feature type="signal peptide" evidence="4">
    <location>
        <begin position="1"/>
        <end position="21"/>
    </location>
</feature>
<name>A0ABM1B8N3_LIMPO</name>